<sequence>MLVERCHHVLRVSRCRIGPSRAARRRPADACRAACRILP</sequence>
<evidence type="ECO:0000313" key="1">
    <source>
        <dbReference type="EMBL" id="MDW9252648.1"/>
    </source>
</evidence>
<name>A0AAW9CUD6_BURTH</name>
<dbReference type="EMBL" id="QXCT01000001">
    <property type="protein sequence ID" value="MDW9252648.1"/>
    <property type="molecule type" value="Genomic_DNA"/>
</dbReference>
<comment type="caution">
    <text evidence="1">The sequence shown here is derived from an EMBL/GenBank/DDBJ whole genome shotgun (WGS) entry which is preliminary data.</text>
</comment>
<dbReference type="Proteomes" id="UP001272137">
    <property type="component" value="Unassembled WGS sequence"/>
</dbReference>
<accession>A0AAW9CUD6</accession>
<evidence type="ECO:0000313" key="2">
    <source>
        <dbReference type="Proteomes" id="UP001272137"/>
    </source>
</evidence>
<dbReference type="AlphaFoldDB" id="A0AAW9CUD6"/>
<reference evidence="1" key="1">
    <citation type="submission" date="2018-08" db="EMBL/GenBank/DDBJ databases">
        <title>Identification of Burkholderia cepacia strains that express a Burkholderia pseudomallei-like capsular polysaccharide.</title>
        <authorList>
            <person name="Burtnick M.N."/>
            <person name="Vongsouvath M."/>
            <person name="Newton P."/>
            <person name="Wuthiekanun V."/>
            <person name="Limmathurotsakul D."/>
            <person name="Brett P.J."/>
            <person name="Chantratita N."/>
            <person name="Dance D.A."/>
        </authorList>
    </citation>
    <scope>NUCLEOTIDE SEQUENCE</scope>
    <source>
        <strain evidence="1">SBXCC001</strain>
    </source>
</reference>
<protein>
    <submittedName>
        <fullName evidence="1">Uncharacterized protein</fullName>
    </submittedName>
</protein>
<gene>
    <name evidence="1" type="ORF">C7S16_5557</name>
</gene>
<proteinExistence type="predicted"/>
<organism evidence="1 2">
    <name type="scientific">Burkholderia thailandensis</name>
    <dbReference type="NCBI Taxonomy" id="57975"/>
    <lineage>
        <taxon>Bacteria</taxon>
        <taxon>Pseudomonadati</taxon>
        <taxon>Pseudomonadota</taxon>
        <taxon>Betaproteobacteria</taxon>
        <taxon>Burkholderiales</taxon>
        <taxon>Burkholderiaceae</taxon>
        <taxon>Burkholderia</taxon>
        <taxon>pseudomallei group</taxon>
    </lineage>
</organism>